<dbReference type="Pfam" id="PF02108">
    <property type="entry name" value="FliH"/>
    <property type="match status" value="1"/>
</dbReference>
<dbReference type="PANTHER" id="PTHR34982:SF1">
    <property type="entry name" value="FLAGELLAR ASSEMBLY PROTEIN FLIH"/>
    <property type="match status" value="1"/>
</dbReference>
<evidence type="ECO:0000256" key="2">
    <source>
        <dbReference type="ARBA" id="ARBA00006602"/>
    </source>
</evidence>
<comment type="caution">
    <text evidence="9">The sequence shown here is derived from an EMBL/GenBank/DDBJ whole genome shotgun (WGS) entry which is preliminary data.</text>
</comment>
<dbReference type="InterPro" id="IPR018035">
    <property type="entry name" value="Flagellar_FliH/T3SS_HrpE"/>
</dbReference>
<dbReference type="InterPro" id="IPR051472">
    <property type="entry name" value="T3SS_Stator/FliH"/>
</dbReference>
<feature type="compositionally biased region" description="Polar residues" evidence="7">
    <location>
        <begin position="32"/>
        <end position="45"/>
    </location>
</feature>
<evidence type="ECO:0000256" key="6">
    <source>
        <dbReference type="ARBA" id="ARBA00023225"/>
    </source>
</evidence>
<evidence type="ECO:0000256" key="4">
    <source>
        <dbReference type="ARBA" id="ARBA00022795"/>
    </source>
</evidence>
<keyword evidence="9" id="KW-0282">Flagellum</keyword>
<organism evidence="9 10">
    <name type="scientific">[Clostridium] celerecrescens 18A</name>
    <dbReference type="NCBI Taxonomy" id="1286362"/>
    <lineage>
        <taxon>Bacteria</taxon>
        <taxon>Bacillati</taxon>
        <taxon>Bacillota</taxon>
        <taxon>Clostridia</taxon>
        <taxon>Lachnospirales</taxon>
        <taxon>Lachnospiraceae</taxon>
        <taxon>Lacrimispora</taxon>
    </lineage>
</organism>
<keyword evidence="9" id="KW-0966">Cell projection</keyword>
<dbReference type="PANTHER" id="PTHR34982">
    <property type="entry name" value="YOP PROTEINS TRANSLOCATION PROTEIN L"/>
    <property type="match status" value="1"/>
</dbReference>
<proteinExistence type="inferred from homology"/>
<accession>A0A2M8ZCH5</accession>
<evidence type="ECO:0000256" key="1">
    <source>
        <dbReference type="ARBA" id="ARBA00003041"/>
    </source>
</evidence>
<evidence type="ECO:0000256" key="3">
    <source>
        <dbReference type="ARBA" id="ARBA00022448"/>
    </source>
</evidence>
<evidence type="ECO:0000313" key="9">
    <source>
        <dbReference type="EMBL" id="PJJ31149.1"/>
    </source>
</evidence>
<dbReference type="EMBL" id="PGET01000001">
    <property type="protein sequence ID" value="PJJ31149.1"/>
    <property type="molecule type" value="Genomic_DNA"/>
</dbReference>
<evidence type="ECO:0000259" key="8">
    <source>
        <dbReference type="Pfam" id="PF02108"/>
    </source>
</evidence>
<evidence type="ECO:0000256" key="7">
    <source>
        <dbReference type="SAM" id="MobiDB-lite"/>
    </source>
</evidence>
<reference evidence="9 10" key="1">
    <citation type="submission" date="2017-11" db="EMBL/GenBank/DDBJ databases">
        <title>Understudied soil microbes with underappreciated capabilities: Untangling the Clostridium saccharolyticum group.</title>
        <authorList>
            <person name="Leschine S."/>
        </authorList>
    </citation>
    <scope>NUCLEOTIDE SEQUENCE [LARGE SCALE GENOMIC DNA]</scope>
    <source>
        <strain evidence="9 10">18A</strain>
    </source>
</reference>
<comment type="similarity">
    <text evidence="2">Belongs to the FliH family.</text>
</comment>
<feature type="region of interest" description="Disordered" evidence="7">
    <location>
        <begin position="30"/>
        <end position="49"/>
    </location>
</feature>
<gene>
    <name evidence="9" type="ORF">H171_4789</name>
</gene>
<sequence length="269" mass="30471">MSLSNIIKSVQMTDRVLEYGFTREFEDIKVNENGNPETENGQEESAGQEYDRYLQTTELYEDALRKTQVILDQARTDAEDILNQARTDGEKLRAQAMEEGRQAGYDAGYEEGFRKAYEAHKEVLDAREEEFLEAMKNAIESVTKEKEKLLDKYIDDLKKVTLTIAEKVIQTSLRSSGEIIKRMIVAAAGKLKKTQWMKIYVSQRDAGMMIQGDVGLLSELSHISGNIKIIAMDHEEDGACIIELPEEIIDVSVNTQLENIKGILNNARL</sequence>
<dbReference type="GO" id="GO:0005829">
    <property type="term" value="C:cytosol"/>
    <property type="evidence" value="ECO:0007669"/>
    <property type="project" value="TreeGrafter"/>
</dbReference>
<keyword evidence="9" id="KW-0969">Cilium</keyword>
<dbReference type="AlphaFoldDB" id="A0A2M8ZCH5"/>
<name>A0A2M8ZCH5_9FIRM</name>
<comment type="function">
    <text evidence="1">Needed for flagellar regrowth and assembly.</text>
</comment>
<keyword evidence="5" id="KW-0653">Protein transport</keyword>
<keyword evidence="3" id="KW-0813">Transport</keyword>
<dbReference type="GO" id="GO:0015031">
    <property type="term" value="P:protein transport"/>
    <property type="evidence" value="ECO:0007669"/>
    <property type="project" value="UniProtKB-KW"/>
</dbReference>
<dbReference type="Proteomes" id="UP000231092">
    <property type="component" value="Unassembled WGS sequence"/>
</dbReference>
<evidence type="ECO:0000256" key="5">
    <source>
        <dbReference type="ARBA" id="ARBA00022927"/>
    </source>
</evidence>
<keyword evidence="4" id="KW-1005">Bacterial flagellum biogenesis</keyword>
<keyword evidence="6" id="KW-1006">Bacterial flagellum protein export</keyword>
<dbReference type="GO" id="GO:0044781">
    <property type="term" value="P:bacterial-type flagellum organization"/>
    <property type="evidence" value="ECO:0007669"/>
    <property type="project" value="UniProtKB-KW"/>
</dbReference>
<protein>
    <submittedName>
        <fullName evidence="9">Flagellar assembly protein FliH</fullName>
    </submittedName>
</protein>
<feature type="domain" description="Flagellar assembly protein FliH/Type III secretion system HrpE" evidence="8">
    <location>
        <begin position="133"/>
        <end position="259"/>
    </location>
</feature>
<evidence type="ECO:0000313" key="10">
    <source>
        <dbReference type="Proteomes" id="UP000231092"/>
    </source>
</evidence>